<keyword evidence="2" id="KW-1185">Reference proteome</keyword>
<proteinExistence type="predicted"/>
<protein>
    <submittedName>
        <fullName evidence="1">Uncharacterized protein</fullName>
    </submittedName>
</protein>
<dbReference type="Proteomes" id="UP000827986">
    <property type="component" value="Unassembled WGS sequence"/>
</dbReference>
<accession>A0A9D3WV36</accession>
<evidence type="ECO:0000313" key="1">
    <source>
        <dbReference type="EMBL" id="KAH1167630.1"/>
    </source>
</evidence>
<reference evidence="1" key="1">
    <citation type="submission" date="2021-09" db="EMBL/GenBank/DDBJ databases">
        <title>The genome of Mauremys mutica provides insights into the evolution of semi-aquatic lifestyle.</title>
        <authorList>
            <person name="Gong S."/>
            <person name="Gao Y."/>
        </authorList>
    </citation>
    <scope>NUCLEOTIDE SEQUENCE</scope>
    <source>
        <strain evidence="1">MM-2020</strain>
        <tissue evidence="1">Muscle</tissue>
    </source>
</reference>
<dbReference type="EMBL" id="JAHDVG010000486">
    <property type="protein sequence ID" value="KAH1167630.1"/>
    <property type="molecule type" value="Genomic_DNA"/>
</dbReference>
<organism evidence="1 2">
    <name type="scientific">Mauremys mutica</name>
    <name type="common">yellowpond turtle</name>
    <dbReference type="NCBI Taxonomy" id="74926"/>
    <lineage>
        <taxon>Eukaryota</taxon>
        <taxon>Metazoa</taxon>
        <taxon>Chordata</taxon>
        <taxon>Craniata</taxon>
        <taxon>Vertebrata</taxon>
        <taxon>Euteleostomi</taxon>
        <taxon>Archelosauria</taxon>
        <taxon>Testudinata</taxon>
        <taxon>Testudines</taxon>
        <taxon>Cryptodira</taxon>
        <taxon>Durocryptodira</taxon>
        <taxon>Testudinoidea</taxon>
        <taxon>Geoemydidae</taxon>
        <taxon>Geoemydinae</taxon>
        <taxon>Mauremys</taxon>
    </lineage>
</organism>
<dbReference type="AlphaFoldDB" id="A0A9D3WV36"/>
<comment type="caution">
    <text evidence="1">The sequence shown here is derived from an EMBL/GenBank/DDBJ whole genome shotgun (WGS) entry which is preliminary data.</text>
</comment>
<evidence type="ECO:0000313" key="2">
    <source>
        <dbReference type="Proteomes" id="UP000827986"/>
    </source>
</evidence>
<name>A0A9D3WV36_9SAUR</name>
<gene>
    <name evidence="1" type="ORF">KIL84_003113</name>
</gene>
<sequence>MCIHGPQKGYVRVYMCTPKSMLCVCTREAVCVCLYSTATADVCMLTFVLQWLLEMSNSILHPSPPMCCTIQFNCIHCVILFSATANATESCSKSGINSQFAFLHLHP</sequence>